<feature type="region of interest" description="Disordered" evidence="1">
    <location>
        <begin position="404"/>
        <end position="433"/>
    </location>
</feature>
<dbReference type="InterPro" id="IPR027417">
    <property type="entry name" value="P-loop_NTPase"/>
</dbReference>
<feature type="compositionally biased region" description="Acidic residues" evidence="1">
    <location>
        <begin position="420"/>
        <end position="433"/>
    </location>
</feature>
<evidence type="ECO:0000313" key="3">
    <source>
        <dbReference type="Proteomes" id="UP001224775"/>
    </source>
</evidence>
<accession>A0AAD8YN79</accession>
<organism evidence="2 3">
    <name type="scientific">Skeletonema marinoi</name>
    <dbReference type="NCBI Taxonomy" id="267567"/>
    <lineage>
        <taxon>Eukaryota</taxon>
        <taxon>Sar</taxon>
        <taxon>Stramenopiles</taxon>
        <taxon>Ochrophyta</taxon>
        <taxon>Bacillariophyta</taxon>
        <taxon>Coscinodiscophyceae</taxon>
        <taxon>Thalassiosirophycidae</taxon>
        <taxon>Thalassiosirales</taxon>
        <taxon>Skeletonemataceae</taxon>
        <taxon>Skeletonema</taxon>
        <taxon>Skeletonema marinoi-dohrnii complex</taxon>
    </lineage>
</organism>
<feature type="compositionally biased region" description="Basic and acidic residues" evidence="1">
    <location>
        <begin position="404"/>
        <end position="415"/>
    </location>
</feature>
<feature type="region of interest" description="Disordered" evidence="1">
    <location>
        <begin position="81"/>
        <end position="142"/>
    </location>
</feature>
<gene>
    <name evidence="2" type="ORF">QTG54_000329</name>
</gene>
<comment type="caution">
    <text evidence="2">The sequence shown here is derived from an EMBL/GenBank/DDBJ whole genome shotgun (WGS) entry which is preliminary data.</text>
</comment>
<dbReference type="Gene3D" id="3.40.50.300">
    <property type="entry name" value="P-loop containing nucleotide triphosphate hydrolases"/>
    <property type="match status" value="1"/>
</dbReference>
<sequence>MYSGFLLIVVATGWLFSRKAKITENTNQASPLRHTNIRMVIVSAISFFLGLQFSHLTALFQIDFSAGGLIDSHATEYMTWAPDEIEQAQRRNRGTRRRRKPNQSNAHKRKKKKNKPPPRYHDSNYTKESFEPLPWSLPKPSSTRYQTSEEFMADYIALKRKHNIPLPWEQDKYKEDKVTLPRPIIGLNFPKSATLTMSEYFACGGITSTHTTTQDGRIGICMMENQLKDKPPMEGCNAHRNRKKEETKPIEVIFDIGLQGPPCYYASLHDGGLENIAKHYPEGTIMLVTRNATKWFNSFEGWGGILKAWGQRSCGFDGSLEGEGMEYWNDLYMSNRSKRKYWLDFYEAHTQKIREFALKHLSLTYVEVELENDKMAEQLELYTGVKQSCVQVCHPGPHWIRKHDTTSKCHPKGEEPPSIDTEEANEYSDDEDNTFVEFNRLR</sequence>
<feature type="compositionally biased region" description="Basic residues" evidence="1">
    <location>
        <begin position="90"/>
        <end position="118"/>
    </location>
</feature>
<name>A0AAD8YN79_9STRA</name>
<evidence type="ECO:0000256" key="1">
    <source>
        <dbReference type="SAM" id="MobiDB-lite"/>
    </source>
</evidence>
<dbReference type="PANTHER" id="PTHR36978">
    <property type="entry name" value="P-LOOP CONTAINING NUCLEOTIDE TRIPHOSPHATE HYDROLASE"/>
    <property type="match status" value="1"/>
</dbReference>
<keyword evidence="3" id="KW-1185">Reference proteome</keyword>
<proteinExistence type="predicted"/>
<dbReference type="Pfam" id="PF17784">
    <property type="entry name" value="Sulfotransfer_4"/>
    <property type="match status" value="1"/>
</dbReference>
<dbReference type="InterPro" id="IPR040632">
    <property type="entry name" value="Sulfotransfer_4"/>
</dbReference>
<dbReference type="AlphaFoldDB" id="A0AAD8YN79"/>
<dbReference type="EMBL" id="JATAAI010000001">
    <property type="protein sequence ID" value="KAK1748390.1"/>
    <property type="molecule type" value="Genomic_DNA"/>
</dbReference>
<feature type="compositionally biased region" description="Basic and acidic residues" evidence="1">
    <location>
        <begin position="119"/>
        <end position="130"/>
    </location>
</feature>
<protein>
    <submittedName>
        <fullName evidence="2">Uncharacterized protein</fullName>
    </submittedName>
</protein>
<dbReference type="Proteomes" id="UP001224775">
    <property type="component" value="Unassembled WGS sequence"/>
</dbReference>
<evidence type="ECO:0000313" key="2">
    <source>
        <dbReference type="EMBL" id="KAK1748390.1"/>
    </source>
</evidence>
<dbReference type="PANTHER" id="PTHR36978:SF4">
    <property type="entry name" value="P-LOOP CONTAINING NUCLEOSIDE TRIPHOSPHATE HYDROLASE PROTEIN"/>
    <property type="match status" value="1"/>
</dbReference>
<reference evidence="2" key="1">
    <citation type="submission" date="2023-06" db="EMBL/GenBank/DDBJ databases">
        <title>Survivors Of The Sea: Transcriptome response of Skeletonema marinoi to long-term dormancy.</title>
        <authorList>
            <person name="Pinder M.I.M."/>
            <person name="Kourtchenko O."/>
            <person name="Robertson E.K."/>
            <person name="Larsson T."/>
            <person name="Maumus F."/>
            <person name="Osuna-Cruz C.M."/>
            <person name="Vancaester E."/>
            <person name="Stenow R."/>
            <person name="Vandepoele K."/>
            <person name="Ploug H."/>
            <person name="Bruchert V."/>
            <person name="Godhe A."/>
            <person name="Topel M."/>
        </authorList>
    </citation>
    <scope>NUCLEOTIDE SEQUENCE</scope>
    <source>
        <strain evidence="2">R05AC</strain>
    </source>
</reference>